<accession>A0A2A2IFD3</accession>
<protein>
    <recommendedName>
        <fullName evidence="4">Cell-wall binding lipoprotein</fullName>
    </recommendedName>
</protein>
<keyword evidence="3" id="KW-1185">Reference proteome</keyword>
<dbReference type="EMBL" id="NPOA01000005">
    <property type="protein sequence ID" value="PAV29860.1"/>
    <property type="molecule type" value="Genomic_DNA"/>
</dbReference>
<proteinExistence type="predicted"/>
<dbReference type="Gene3D" id="1.20.120.570">
    <property type="entry name" value="YkyA-like"/>
    <property type="match status" value="1"/>
</dbReference>
<evidence type="ECO:0008006" key="4">
    <source>
        <dbReference type="Google" id="ProtNLM"/>
    </source>
</evidence>
<feature type="coiled-coil region" evidence="1">
    <location>
        <begin position="42"/>
        <end position="112"/>
    </location>
</feature>
<evidence type="ECO:0000313" key="2">
    <source>
        <dbReference type="EMBL" id="PAV29860.1"/>
    </source>
</evidence>
<name>A0A2A2IFD3_9BACI</name>
<comment type="caution">
    <text evidence="2">The sequence shown here is derived from an EMBL/GenBank/DDBJ whole genome shotgun (WGS) entry which is preliminary data.</text>
</comment>
<dbReference type="Pfam" id="PF10368">
    <property type="entry name" value="YkyA"/>
    <property type="match status" value="1"/>
</dbReference>
<dbReference type="Proteomes" id="UP000218887">
    <property type="component" value="Unassembled WGS sequence"/>
</dbReference>
<dbReference type="InterPro" id="IPR019454">
    <property type="entry name" value="Lipoprot_YkyA-like"/>
</dbReference>
<dbReference type="SUPFAM" id="SSF140423">
    <property type="entry name" value="MW0975(SA0943)-like"/>
    <property type="match status" value="1"/>
</dbReference>
<evidence type="ECO:0000256" key="1">
    <source>
        <dbReference type="SAM" id="Coils"/>
    </source>
</evidence>
<gene>
    <name evidence="2" type="ORF">CIL05_08245</name>
</gene>
<organism evidence="2 3">
    <name type="scientific">Virgibacillus profundi</name>
    <dbReference type="NCBI Taxonomy" id="2024555"/>
    <lineage>
        <taxon>Bacteria</taxon>
        <taxon>Bacillati</taxon>
        <taxon>Bacillota</taxon>
        <taxon>Bacilli</taxon>
        <taxon>Bacillales</taxon>
        <taxon>Bacillaceae</taxon>
        <taxon>Virgibacillus</taxon>
    </lineage>
</organism>
<feature type="coiled-coil region" evidence="1">
    <location>
        <begin position="167"/>
        <end position="211"/>
    </location>
</feature>
<evidence type="ECO:0000313" key="3">
    <source>
        <dbReference type="Proteomes" id="UP000218887"/>
    </source>
</evidence>
<dbReference type="InterPro" id="IPR036785">
    <property type="entry name" value="YkyA-like_sf"/>
</dbReference>
<keyword evidence="1" id="KW-0175">Coiled coil</keyword>
<reference evidence="2 3" key="1">
    <citation type="submission" date="2017-08" db="EMBL/GenBank/DDBJ databases">
        <title>Virgibacillus indicus sp. nov. and Virgibacillus profoundi sp. nov, two moderately halophilic bacteria isolated from marine sediment by using the Microfluidic Streak Plate.</title>
        <authorList>
            <person name="Xu B."/>
            <person name="Hu B."/>
            <person name="Wang J."/>
            <person name="Zhu Y."/>
            <person name="Huang L."/>
            <person name="Du W."/>
            <person name="Huang Y."/>
        </authorList>
    </citation>
    <scope>NUCLEOTIDE SEQUENCE [LARGE SCALE GENOMIC DNA]</scope>
    <source>
        <strain evidence="2 3">IO3-P3-H5</strain>
    </source>
</reference>
<dbReference type="OrthoDB" id="2576511at2"/>
<dbReference type="PROSITE" id="PS51257">
    <property type="entry name" value="PROKAR_LIPOPROTEIN"/>
    <property type="match status" value="1"/>
</dbReference>
<dbReference type="AlphaFoldDB" id="A0A2A2IFD3"/>
<sequence>MRRLYYVAIKKLLFILIISMAILSACSGETTEEKIHNHLEEAVSLEEGFESQQSEITKLEKEEQKLYSQIIDLGMDDFDKIKELSSQAIEIIDERAEKIAKEKESIDASQEEFNKTQDLIENLEDPDVKDKAEKMDEIMDNRYEAYNTLHTAYTKSLELEKELYTMLQSEELEQEELTAQIDTINESYQHVLEANEQFNENTVEYNALKEEFYKLAEIDVTYEENPSADSSEGK</sequence>